<dbReference type="AlphaFoldDB" id="A0A7W9BBG7"/>
<keyword evidence="3 7" id="KW-0378">Hydrolase</keyword>
<organism evidence="7 8">
    <name type="scientific">Sphingomonas aerophila</name>
    <dbReference type="NCBI Taxonomy" id="1344948"/>
    <lineage>
        <taxon>Bacteria</taxon>
        <taxon>Pseudomonadati</taxon>
        <taxon>Pseudomonadota</taxon>
        <taxon>Alphaproteobacteria</taxon>
        <taxon>Sphingomonadales</taxon>
        <taxon>Sphingomonadaceae</taxon>
        <taxon>Sphingomonas</taxon>
    </lineage>
</organism>
<dbReference type="SUPFAM" id="SSF56281">
    <property type="entry name" value="Metallo-hydrolase/oxidoreductase"/>
    <property type="match status" value="1"/>
</dbReference>
<keyword evidence="4" id="KW-0862">Zinc</keyword>
<dbReference type="InterPro" id="IPR036866">
    <property type="entry name" value="RibonucZ/Hydroxyglut_hydro"/>
</dbReference>
<dbReference type="Pfam" id="PF00753">
    <property type="entry name" value="Lactamase_B"/>
    <property type="match status" value="1"/>
</dbReference>
<evidence type="ECO:0000256" key="1">
    <source>
        <dbReference type="ARBA" id="ARBA00007749"/>
    </source>
</evidence>
<dbReference type="EMBL" id="JACIJK010000002">
    <property type="protein sequence ID" value="MBB5714137.1"/>
    <property type="molecule type" value="Genomic_DNA"/>
</dbReference>
<feature type="signal peptide" evidence="5">
    <location>
        <begin position="1"/>
        <end position="20"/>
    </location>
</feature>
<gene>
    <name evidence="7" type="ORF">FHS94_000960</name>
</gene>
<dbReference type="CDD" id="cd07720">
    <property type="entry name" value="OPHC2-like_MBL-fold"/>
    <property type="match status" value="1"/>
</dbReference>
<sequence length="334" mass="35513">MNLLPLLLAAAVVSVPPAAAQPAPLHATAQVAANYRLMIGDARVTALSDGTVPIDLHQLLRGTTEQRIDDLLRQNFQTNPAEASINAYLIELSGRRILVDAGAGDVFGPGNGGRLPQALAAVGVTPGQITDILLTHVHSDHSGGLVRNGRMLFPNAIVHAGRPDVDFFLDAGNAKRTGYDQRYFDEARKTLGPYVDAGRVRPFEATGEILPGIVAELHPGHTPGSAFYVLTSKGERIVFVGDIVHAAAVQLPQPTVTITFDQDQDRARAVRREALTRFAADEVLLAAPHIAFPGIGHVTHDGAGYGWIPVEFADRQPGSAAPDLKAKPVLSTSR</sequence>
<reference evidence="7 8" key="1">
    <citation type="submission" date="2020-08" db="EMBL/GenBank/DDBJ databases">
        <title>Genomic Encyclopedia of Type Strains, Phase IV (KMG-IV): sequencing the most valuable type-strain genomes for metagenomic binning, comparative biology and taxonomic classification.</title>
        <authorList>
            <person name="Goeker M."/>
        </authorList>
    </citation>
    <scope>NUCLEOTIDE SEQUENCE [LARGE SCALE GENOMIC DNA]</scope>
    <source>
        <strain evidence="7 8">DSM 100044</strain>
    </source>
</reference>
<evidence type="ECO:0000259" key="6">
    <source>
        <dbReference type="SMART" id="SM00849"/>
    </source>
</evidence>
<proteinExistence type="inferred from homology"/>
<dbReference type="InterPro" id="IPR001279">
    <property type="entry name" value="Metallo-B-lactamas"/>
</dbReference>
<evidence type="ECO:0000313" key="7">
    <source>
        <dbReference type="EMBL" id="MBB5714137.1"/>
    </source>
</evidence>
<feature type="domain" description="Metallo-beta-lactamase" evidence="6">
    <location>
        <begin position="84"/>
        <end position="289"/>
    </location>
</feature>
<dbReference type="PANTHER" id="PTHR42978">
    <property type="entry name" value="QUORUM-QUENCHING LACTONASE YTNP-RELATED-RELATED"/>
    <property type="match status" value="1"/>
</dbReference>
<dbReference type="InterPro" id="IPR051013">
    <property type="entry name" value="MBL_superfamily_lactonases"/>
</dbReference>
<dbReference type="GO" id="GO:0016787">
    <property type="term" value="F:hydrolase activity"/>
    <property type="evidence" value="ECO:0007669"/>
    <property type="project" value="UniProtKB-KW"/>
</dbReference>
<accession>A0A7W9BBG7</accession>
<comment type="caution">
    <text evidence="7">The sequence shown here is derived from an EMBL/GenBank/DDBJ whole genome shotgun (WGS) entry which is preliminary data.</text>
</comment>
<dbReference type="Gene3D" id="3.60.15.10">
    <property type="entry name" value="Ribonuclease Z/Hydroxyacylglutathione hydrolase-like"/>
    <property type="match status" value="1"/>
</dbReference>
<dbReference type="GO" id="GO:0046872">
    <property type="term" value="F:metal ion binding"/>
    <property type="evidence" value="ECO:0007669"/>
    <property type="project" value="UniProtKB-KW"/>
</dbReference>
<evidence type="ECO:0000313" key="8">
    <source>
        <dbReference type="Proteomes" id="UP000546200"/>
    </source>
</evidence>
<name>A0A7W9BBG7_9SPHN</name>
<comment type="similarity">
    <text evidence="1">Belongs to the metallo-beta-lactamase superfamily.</text>
</comment>
<evidence type="ECO:0000256" key="4">
    <source>
        <dbReference type="ARBA" id="ARBA00022833"/>
    </source>
</evidence>
<dbReference type="SMART" id="SM00849">
    <property type="entry name" value="Lactamase_B"/>
    <property type="match status" value="1"/>
</dbReference>
<feature type="chain" id="PRO_5030668976" evidence="5">
    <location>
        <begin position="21"/>
        <end position="334"/>
    </location>
</feature>
<keyword evidence="8" id="KW-1185">Reference proteome</keyword>
<evidence type="ECO:0000256" key="3">
    <source>
        <dbReference type="ARBA" id="ARBA00022801"/>
    </source>
</evidence>
<protein>
    <submittedName>
        <fullName evidence="7">Glyoxylase-like metal-dependent hydrolase (Beta-lactamase superfamily II)</fullName>
    </submittedName>
</protein>
<evidence type="ECO:0000256" key="5">
    <source>
        <dbReference type="SAM" id="SignalP"/>
    </source>
</evidence>
<dbReference type="RefSeq" id="WP_246348346.1">
    <property type="nucleotide sequence ID" value="NZ_JACIJK010000002.1"/>
</dbReference>
<keyword evidence="2" id="KW-0479">Metal-binding</keyword>
<evidence type="ECO:0000256" key="2">
    <source>
        <dbReference type="ARBA" id="ARBA00022723"/>
    </source>
</evidence>
<dbReference type="Proteomes" id="UP000546200">
    <property type="component" value="Unassembled WGS sequence"/>
</dbReference>
<keyword evidence="5" id="KW-0732">Signal</keyword>
<dbReference type="PANTHER" id="PTHR42978:SF6">
    <property type="entry name" value="QUORUM-QUENCHING LACTONASE YTNP-RELATED"/>
    <property type="match status" value="1"/>
</dbReference>